<evidence type="ECO:0008006" key="11">
    <source>
        <dbReference type="Google" id="ProtNLM"/>
    </source>
</evidence>
<dbReference type="GO" id="GO:0016036">
    <property type="term" value="P:cellular response to phosphate starvation"/>
    <property type="evidence" value="ECO:0007669"/>
    <property type="project" value="TreeGrafter"/>
</dbReference>
<dbReference type="SUPFAM" id="SSF117892">
    <property type="entry name" value="Band 7/SPFH domain"/>
    <property type="match status" value="1"/>
</dbReference>
<evidence type="ECO:0000256" key="5">
    <source>
        <dbReference type="ARBA" id="ARBA00023136"/>
    </source>
</evidence>
<dbReference type="InParanoid" id="A0A2P6NIM5"/>
<dbReference type="InterPro" id="IPR004331">
    <property type="entry name" value="SPX_dom"/>
</dbReference>
<dbReference type="GO" id="GO:0006817">
    <property type="term" value="P:phosphate ion transport"/>
    <property type="evidence" value="ECO:0007669"/>
    <property type="project" value="TreeGrafter"/>
</dbReference>
<dbReference type="InterPro" id="IPR001107">
    <property type="entry name" value="Band_7"/>
</dbReference>
<keyword evidence="10" id="KW-1185">Reference proteome</keyword>
<comment type="subcellular location">
    <subcellularLocation>
        <location evidence="1">Membrane</location>
        <topology evidence="1">Multi-pass membrane protein</topology>
    </subcellularLocation>
</comment>
<dbReference type="Pfam" id="PF03124">
    <property type="entry name" value="EXS"/>
    <property type="match status" value="1"/>
</dbReference>
<evidence type="ECO:0000313" key="9">
    <source>
        <dbReference type="EMBL" id="PRP83791.1"/>
    </source>
</evidence>
<dbReference type="GO" id="GO:0000822">
    <property type="term" value="F:inositol hexakisphosphate binding"/>
    <property type="evidence" value="ECO:0007669"/>
    <property type="project" value="TreeGrafter"/>
</dbReference>
<dbReference type="EMBL" id="MDYQ01000076">
    <property type="protein sequence ID" value="PRP83791.1"/>
    <property type="molecule type" value="Genomic_DNA"/>
</dbReference>
<evidence type="ECO:0000259" key="7">
    <source>
        <dbReference type="PROSITE" id="PS51380"/>
    </source>
</evidence>
<keyword evidence="3 6" id="KW-0812">Transmembrane</keyword>
<keyword evidence="4 6" id="KW-1133">Transmembrane helix</keyword>
<reference evidence="9 10" key="1">
    <citation type="journal article" date="2018" name="Genome Biol. Evol.">
        <title>Multiple Roots of Fruiting Body Formation in Amoebozoa.</title>
        <authorList>
            <person name="Hillmann F."/>
            <person name="Forbes G."/>
            <person name="Novohradska S."/>
            <person name="Ferling I."/>
            <person name="Riege K."/>
            <person name="Groth M."/>
            <person name="Westermann M."/>
            <person name="Marz M."/>
            <person name="Spaller T."/>
            <person name="Winckler T."/>
            <person name="Schaap P."/>
            <person name="Glockner G."/>
        </authorList>
    </citation>
    <scope>NUCLEOTIDE SEQUENCE [LARGE SCALE GENOMIC DNA]</scope>
    <source>
        <strain evidence="9 10">Jena</strain>
    </source>
</reference>
<dbReference type="GO" id="GO:0005794">
    <property type="term" value="C:Golgi apparatus"/>
    <property type="evidence" value="ECO:0007669"/>
    <property type="project" value="TreeGrafter"/>
</dbReference>
<organism evidence="9 10">
    <name type="scientific">Planoprotostelium fungivorum</name>
    <dbReference type="NCBI Taxonomy" id="1890364"/>
    <lineage>
        <taxon>Eukaryota</taxon>
        <taxon>Amoebozoa</taxon>
        <taxon>Evosea</taxon>
        <taxon>Variosea</taxon>
        <taxon>Cavosteliida</taxon>
        <taxon>Cavosteliaceae</taxon>
        <taxon>Planoprotostelium</taxon>
    </lineage>
</organism>
<feature type="transmembrane region" description="Helical" evidence="6">
    <location>
        <begin position="740"/>
        <end position="758"/>
    </location>
</feature>
<sequence length="1019" mass="117730">MEKRKEKLQRPLLFSARTQPSSDRHKYTISDKLDNRVFPMQTLTMNTDSLEDDDLHDIQAGTSPLAVCLGVVCCPLTVFCSWFTVPVREEAVLLSYGKYTGTITDPGCHFANCFGREIIKISTRKQSIELPNTKIVDRNGSPLIISGIVVFQFINSKRAALDIQNALSFVRDQSQAVMKQIVSEYPYECHEDVDTDYKGACLKTEAAEIGEKLVQRLQSKVNIAGAKVISFQFNELSYAPEIAQGMLKKQQAMATVGARRTIVEGAVEIAHGAIVKLEGKGIRLEPAEQTRLVTNLLTVICSENDVQPTVNVATSSIMLKRVSWLASWLGRLPDENAPLSPEALNEFRQYLIDHMVSEWQPQYIDFDALVAILHRELEAKDKRKYPRLNDGGEYEKEEENTFFQTIEEVESCRSSANVSLIDLQATGGRLWEVLGEEYIKINDFFNEIDSQVRTTLDKLEQEAAEFSVSEEVKMLKSRKQLTEAFIQLHRGITMLQSYSAVNHGAALEIIKIHDMLSLNETRDSLIEEHRRSSQQIYHLNQQPFWIRSHSLQDILHKTEKIYSKTFDLNMDKTKAVLNRQRKILSQQAVFTLGLWCGVNLALFMVLLLLFFWNSEQFNTQAFFAGFPLFRGIGMLLFQIWWWGVMTYIYKEWKINYVLILHLDPPSALGHYHIFKITGLLTSIWLSCFILFTVHTKTGFSLFALPHEWFPIIMLCIFSALALNPFHFFYRSTRWWLAKTLFMCLFSPLTDTIFVHFFVSDIMTSMPKFFGEIEYMLCYLISGDWKVNESGRCTAWVTFLLPYTVMFPLWIRFWQCIRRYVQTREKEHLANAGKYFSSMSCQVFGAINKFQSYNPSWEATRVFWAMSFCVATIYVYVWDIVMDWGLGLPHRKTRFAFLRNNLIFRPAVYYLVIFLDGLGRFSWTNNLIFRPAVYYLVIFLDGLGRFSWTWALTQTPIPGLHPVYVPLIFAGIEISRRSMWGIIRVEYEHLKNCIKYKALREVPLPKWTPTKTPSSSGKLN</sequence>
<dbReference type="PROSITE" id="PS51382">
    <property type="entry name" value="SPX"/>
    <property type="match status" value="1"/>
</dbReference>
<feature type="transmembrane region" description="Helical" evidence="6">
    <location>
        <begin position="901"/>
        <end position="920"/>
    </location>
</feature>
<evidence type="ECO:0000256" key="1">
    <source>
        <dbReference type="ARBA" id="ARBA00004141"/>
    </source>
</evidence>
<feature type="transmembrane region" description="Helical" evidence="6">
    <location>
        <begin position="861"/>
        <end position="881"/>
    </location>
</feature>
<feature type="transmembrane region" description="Helical" evidence="6">
    <location>
        <begin position="708"/>
        <end position="728"/>
    </location>
</feature>
<proteinExistence type="inferred from homology"/>
<feature type="transmembrane region" description="Helical" evidence="6">
    <location>
        <begin position="670"/>
        <end position="693"/>
    </location>
</feature>
<feature type="transmembrane region" description="Helical" evidence="6">
    <location>
        <begin position="632"/>
        <end position="649"/>
    </location>
</feature>
<dbReference type="Pfam" id="PF01145">
    <property type="entry name" value="Band_7"/>
    <property type="match status" value="1"/>
</dbReference>
<dbReference type="CDD" id="cd03402">
    <property type="entry name" value="SPFH_like_u2"/>
    <property type="match status" value="1"/>
</dbReference>
<evidence type="ECO:0000256" key="6">
    <source>
        <dbReference type="SAM" id="Phobius"/>
    </source>
</evidence>
<protein>
    <recommendedName>
        <fullName evidence="11">Band 7 domain-containing protein</fullName>
    </recommendedName>
</protein>
<dbReference type="SMART" id="SM00244">
    <property type="entry name" value="PHB"/>
    <property type="match status" value="1"/>
</dbReference>
<name>A0A2P6NIM5_9EUKA</name>
<dbReference type="STRING" id="1890364.A0A2P6NIM5"/>
<dbReference type="Proteomes" id="UP000241769">
    <property type="component" value="Unassembled WGS sequence"/>
</dbReference>
<dbReference type="Gene3D" id="3.30.479.30">
    <property type="entry name" value="Band 7 domain"/>
    <property type="match status" value="1"/>
</dbReference>
<evidence type="ECO:0000256" key="3">
    <source>
        <dbReference type="ARBA" id="ARBA00022692"/>
    </source>
</evidence>
<dbReference type="GO" id="GO:0005886">
    <property type="term" value="C:plasma membrane"/>
    <property type="evidence" value="ECO:0007669"/>
    <property type="project" value="TreeGrafter"/>
</dbReference>
<dbReference type="InterPro" id="IPR036013">
    <property type="entry name" value="Band_7/SPFH_dom_sf"/>
</dbReference>
<evidence type="ECO:0000259" key="8">
    <source>
        <dbReference type="PROSITE" id="PS51382"/>
    </source>
</evidence>
<dbReference type="PROSITE" id="PS51380">
    <property type="entry name" value="EXS"/>
    <property type="match status" value="1"/>
</dbReference>
<feature type="transmembrane region" description="Helical" evidence="6">
    <location>
        <begin position="588"/>
        <end position="612"/>
    </location>
</feature>
<accession>A0A2P6NIM5</accession>
<feature type="transmembrane region" description="Helical" evidence="6">
    <location>
        <begin position="794"/>
        <end position="813"/>
    </location>
</feature>
<evidence type="ECO:0000256" key="2">
    <source>
        <dbReference type="ARBA" id="ARBA00009665"/>
    </source>
</evidence>
<dbReference type="AlphaFoldDB" id="A0A2P6NIM5"/>
<comment type="caution">
    <text evidence="9">The sequence shown here is derived from an EMBL/GenBank/DDBJ whole genome shotgun (WGS) entry which is preliminary data.</text>
</comment>
<comment type="similarity">
    <text evidence="2">Belongs to the SYG1 (TC 2.A.94) family.</text>
</comment>
<evidence type="ECO:0000256" key="4">
    <source>
        <dbReference type="ARBA" id="ARBA00022989"/>
    </source>
</evidence>
<feature type="domain" description="EXS" evidence="7">
    <location>
        <begin position="791"/>
        <end position="1015"/>
    </location>
</feature>
<dbReference type="FunCoup" id="A0A2P6NIM5">
    <property type="interactions" value="53"/>
</dbReference>
<feature type="domain" description="SPX" evidence="8">
    <location>
        <begin position="345"/>
        <end position="527"/>
    </location>
</feature>
<evidence type="ECO:0000313" key="10">
    <source>
        <dbReference type="Proteomes" id="UP000241769"/>
    </source>
</evidence>
<gene>
    <name evidence="9" type="ORF">PROFUN_08989</name>
</gene>
<dbReference type="OrthoDB" id="9970435at2759"/>
<keyword evidence="5 6" id="KW-0472">Membrane</keyword>
<dbReference type="InterPro" id="IPR004342">
    <property type="entry name" value="EXS_C"/>
</dbReference>
<dbReference type="PANTHER" id="PTHR10783">
    <property type="entry name" value="XENOTROPIC AND POLYTROPIC RETROVIRUS RECEPTOR 1-RELATED"/>
    <property type="match status" value="1"/>
</dbReference>
<dbReference type="CDD" id="cd14447">
    <property type="entry name" value="SPX"/>
    <property type="match status" value="1"/>
</dbReference>